<evidence type="ECO:0000313" key="2">
    <source>
        <dbReference type="Proteomes" id="UP001205105"/>
    </source>
</evidence>
<keyword evidence="2" id="KW-1185">Reference proteome</keyword>
<dbReference type="EMBL" id="JADXDR010000035">
    <property type="protein sequence ID" value="KAI7844003.1"/>
    <property type="molecule type" value="Genomic_DNA"/>
</dbReference>
<dbReference type="Proteomes" id="UP001205105">
    <property type="component" value="Unassembled WGS sequence"/>
</dbReference>
<comment type="caution">
    <text evidence="1">The sequence shown here is derived from an EMBL/GenBank/DDBJ whole genome shotgun (WGS) entry which is preliminary data.</text>
</comment>
<name>A0AAD5DX49_9CHLO</name>
<reference evidence="1" key="1">
    <citation type="submission" date="2020-11" db="EMBL/GenBank/DDBJ databases">
        <title>Chlorella ohadii genome sequencing and assembly.</title>
        <authorList>
            <person name="Murik O."/>
            <person name="Treves H."/>
            <person name="Kedem I."/>
            <person name="Shotland Y."/>
            <person name="Kaplan A."/>
        </authorList>
    </citation>
    <scope>NUCLEOTIDE SEQUENCE</scope>
    <source>
        <strain evidence="1">1</strain>
    </source>
</reference>
<gene>
    <name evidence="1" type="ORF">COHA_002540</name>
</gene>
<sequence length="181" mass="19385">MRRLTAYSCTNEDATELLAALKGLPRLRTLGLTVHSAWPGMLSDALEGVSILNWDHWVHLPPMAQLAHRLTSLTLAGAVSLPPDWRHLTQLRELRIFANDAASAEHTGLRRAAWGSGTLSALTALTCLNMNALYGAGIPGAAEVASAPALAEVVVPGGDASVWGRALRAMRPNVLVREELR</sequence>
<proteinExistence type="predicted"/>
<dbReference type="SUPFAM" id="SSF52047">
    <property type="entry name" value="RNI-like"/>
    <property type="match status" value="1"/>
</dbReference>
<evidence type="ECO:0000313" key="1">
    <source>
        <dbReference type="EMBL" id="KAI7844003.1"/>
    </source>
</evidence>
<protein>
    <recommendedName>
        <fullName evidence="3">Leucine-rich repeat domain-containing protein</fullName>
    </recommendedName>
</protein>
<dbReference type="AlphaFoldDB" id="A0AAD5DX49"/>
<accession>A0AAD5DX49</accession>
<evidence type="ECO:0008006" key="3">
    <source>
        <dbReference type="Google" id="ProtNLM"/>
    </source>
</evidence>
<organism evidence="1 2">
    <name type="scientific">Chlorella ohadii</name>
    <dbReference type="NCBI Taxonomy" id="2649997"/>
    <lineage>
        <taxon>Eukaryota</taxon>
        <taxon>Viridiplantae</taxon>
        <taxon>Chlorophyta</taxon>
        <taxon>core chlorophytes</taxon>
        <taxon>Trebouxiophyceae</taxon>
        <taxon>Chlorellales</taxon>
        <taxon>Chlorellaceae</taxon>
        <taxon>Chlorella clade</taxon>
        <taxon>Chlorella</taxon>
    </lineage>
</organism>